<feature type="region of interest" description="Disordered" evidence="1">
    <location>
        <begin position="1"/>
        <end position="32"/>
    </location>
</feature>
<gene>
    <name evidence="2" type="ORF">PMKS-001951</name>
</gene>
<name>A0A1Q2YFY2_9ASCO</name>
<keyword evidence="3" id="KW-1185">Reference proteome</keyword>
<feature type="compositionally biased region" description="Basic and acidic residues" evidence="1">
    <location>
        <begin position="18"/>
        <end position="32"/>
    </location>
</feature>
<dbReference type="EMBL" id="BDGI01000069">
    <property type="protein sequence ID" value="GAV28480.1"/>
    <property type="molecule type" value="Genomic_DNA"/>
</dbReference>
<proteinExistence type="predicted"/>
<reference evidence="2 3" key="1">
    <citation type="submission" date="2016-08" db="EMBL/GenBank/DDBJ databases">
        <title>Whole genome shotgun sequence of Pichia membranifaciens KS47-1.</title>
        <authorList>
            <person name="Konishi M."/>
            <person name="Ishida M."/>
            <person name="Arakawa T."/>
            <person name="Kato Y."/>
            <person name="Horiuchi J."/>
        </authorList>
    </citation>
    <scope>NUCLEOTIDE SEQUENCE [LARGE SCALE GENOMIC DNA]</scope>
    <source>
        <strain evidence="2 3">KS47-1</strain>
    </source>
</reference>
<evidence type="ECO:0000313" key="3">
    <source>
        <dbReference type="Proteomes" id="UP000186136"/>
    </source>
</evidence>
<organism evidence="2 3">
    <name type="scientific">Pichia membranifaciens</name>
    <dbReference type="NCBI Taxonomy" id="4926"/>
    <lineage>
        <taxon>Eukaryota</taxon>
        <taxon>Fungi</taxon>
        <taxon>Dikarya</taxon>
        <taxon>Ascomycota</taxon>
        <taxon>Saccharomycotina</taxon>
        <taxon>Pichiomycetes</taxon>
        <taxon>Pichiales</taxon>
        <taxon>Pichiaceae</taxon>
        <taxon>Pichia</taxon>
    </lineage>
</organism>
<evidence type="ECO:0000256" key="1">
    <source>
        <dbReference type="SAM" id="MobiDB-lite"/>
    </source>
</evidence>
<protein>
    <submittedName>
        <fullName evidence="2">Uncharacterized protein</fullName>
    </submittedName>
</protein>
<dbReference type="AlphaFoldDB" id="A0A1Q2YFY2"/>
<evidence type="ECO:0000313" key="2">
    <source>
        <dbReference type="EMBL" id="GAV28480.1"/>
    </source>
</evidence>
<comment type="caution">
    <text evidence="2">The sequence shown here is derived from an EMBL/GenBank/DDBJ whole genome shotgun (WGS) entry which is preliminary data.</text>
</comment>
<dbReference type="Proteomes" id="UP000186136">
    <property type="component" value="Unassembled WGS sequence"/>
</dbReference>
<accession>A0A1Q2YFY2</accession>
<sequence length="99" mass="11375">MEAQKVPTADIFSIAPSGKDKEQEHRNMQHQKQAVERVALENLLADKPPVHSPFVHELTTKVKSVFDKVLPYCFFLGEKLEVDSKLNNNTEKYHTKQLD</sequence>